<keyword evidence="2" id="KW-1185">Reference proteome</keyword>
<organism evidence="1 2">
    <name type="scientific">Rapidithrix thailandica</name>
    <dbReference type="NCBI Taxonomy" id="413964"/>
    <lineage>
        <taxon>Bacteria</taxon>
        <taxon>Pseudomonadati</taxon>
        <taxon>Bacteroidota</taxon>
        <taxon>Cytophagia</taxon>
        <taxon>Cytophagales</taxon>
        <taxon>Flammeovirgaceae</taxon>
        <taxon>Rapidithrix</taxon>
    </lineage>
</organism>
<comment type="caution">
    <text evidence="1">The sequence shown here is derived from an EMBL/GenBank/DDBJ whole genome shotgun (WGS) entry which is preliminary data.</text>
</comment>
<dbReference type="RefSeq" id="WP_346824609.1">
    <property type="nucleotide sequence ID" value="NZ_JBDKWZ010000028.1"/>
</dbReference>
<accession>A0AAW9S9K7</accession>
<evidence type="ECO:0000313" key="1">
    <source>
        <dbReference type="EMBL" id="MEN7551830.1"/>
    </source>
</evidence>
<name>A0AAW9S9K7_9BACT</name>
<dbReference type="Proteomes" id="UP001403385">
    <property type="component" value="Unassembled WGS sequence"/>
</dbReference>
<proteinExistence type="predicted"/>
<sequence>MNILIDLVFKIQEKPGMYLSCFSVFTLKAFLDGWLFKEGFQSEGYILMNDFQTFIIQKYNQNAVMSWDKIINLYANSEKDAMELFFKNFKDFLGDYRPLGAE</sequence>
<dbReference type="EMBL" id="JBDKWZ010000028">
    <property type="protein sequence ID" value="MEN7551830.1"/>
    <property type="molecule type" value="Genomic_DNA"/>
</dbReference>
<reference evidence="1 2" key="1">
    <citation type="submission" date="2024-04" db="EMBL/GenBank/DDBJ databases">
        <title>Novel genus in family Flammeovirgaceae.</title>
        <authorList>
            <person name="Nguyen T.H."/>
            <person name="Vuong T.Q."/>
            <person name="Le H."/>
            <person name="Kim S.-G."/>
        </authorList>
    </citation>
    <scope>NUCLEOTIDE SEQUENCE [LARGE SCALE GENOMIC DNA]</scope>
    <source>
        <strain evidence="1 2">JCM 23209</strain>
    </source>
</reference>
<gene>
    <name evidence="1" type="ORF">AAG747_28195</name>
</gene>
<protein>
    <submittedName>
        <fullName evidence="1">Uncharacterized protein</fullName>
    </submittedName>
</protein>
<dbReference type="AlphaFoldDB" id="A0AAW9S9K7"/>
<evidence type="ECO:0000313" key="2">
    <source>
        <dbReference type="Proteomes" id="UP001403385"/>
    </source>
</evidence>